<keyword evidence="3" id="KW-0808">Transferase</keyword>
<dbReference type="GO" id="GO:0004673">
    <property type="term" value="F:protein histidine kinase activity"/>
    <property type="evidence" value="ECO:0007669"/>
    <property type="project" value="UniProtKB-EC"/>
</dbReference>
<dbReference type="PANTHER" id="PTHR34220:SF7">
    <property type="entry name" value="SENSOR HISTIDINE KINASE YPDA"/>
    <property type="match status" value="1"/>
</dbReference>
<accession>A0ABW4HJF7</accession>
<feature type="transmembrane region" description="Helical" evidence="1">
    <location>
        <begin position="96"/>
        <end position="116"/>
    </location>
</feature>
<dbReference type="Proteomes" id="UP001597138">
    <property type="component" value="Unassembled WGS sequence"/>
</dbReference>
<evidence type="ECO:0000259" key="2">
    <source>
        <dbReference type="Pfam" id="PF06580"/>
    </source>
</evidence>
<gene>
    <name evidence="3" type="ORF">ACFSC2_22185</name>
</gene>
<proteinExistence type="predicted"/>
<feature type="transmembrane region" description="Helical" evidence="1">
    <location>
        <begin position="136"/>
        <end position="155"/>
    </location>
</feature>
<organism evidence="3 4">
    <name type="scientific">Flavobacterium artemisiae</name>
    <dbReference type="NCBI Taxonomy" id="2126556"/>
    <lineage>
        <taxon>Bacteria</taxon>
        <taxon>Pseudomonadati</taxon>
        <taxon>Bacteroidota</taxon>
        <taxon>Flavobacteriia</taxon>
        <taxon>Flavobacteriales</taxon>
        <taxon>Flavobacteriaceae</taxon>
        <taxon>Flavobacterium</taxon>
    </lineage>
</organism>
<dbReference type="EMBL" id="JBHUDZ010000018">
    <property type="protein sequence ID" value="MFD1605461.1"/>
    <property type="molecule type" value="Genomic_DNA"/>
</dbReference>
<name>A0ABW4HJF7_9FLAO</name>
<keyword evidence="1" id="KW-0472">Membrane</keyword>
<comment type="caution">
    <text evidence="3">The sequence shown here is derived from an EMBL/GenBank/DDBJ whole genome shotgun (WGS) entry which is preliminary data.</text>
</comment>
<dbReference type="EC" id="2.7.13.3" evidence="3"/>
<feature type="transmembrane region" description="Helical" evidence="1">
    <location>
        <begin position="57"/>
        <end position="75"/>
    </location>
</feature>
<dbReference type="Pfam" id="PF06580">
    <property type="entry name" value="His_kinase"/>
    <property type="match status" value="1"/>
</dbReference>
<sequence>MDSNIGKQSGKNFFYKYYRVIVIPVVFFAYLSSYYLLNPYQNHEQDSLLVIGWTLDVFLLLLYCAILTELSLFVGRSLNYWISWDQKPIFRAFLQFLFIIFGNILLNYFFSYLWSYFYAFKPLSESELIMVWQSNIIAAILSLFISFIHTGIFLLNRWRVTSEEAAELKIKASQLQEAVTRSELESLRLQLDPHFIFNNFSTLTELIYEDQNEAASFLENITKVYRYMISNLDKHTISIKEEIDFLNSYFYLLKKRMGNKIELKINVNSDHLEFHLPPLTLQLLVENAVKHNTATQANPLTIFVYSEGNNLIVKNALQLTTGKSLISTGIGKKNIEFRYKILFNRKPIFLEADGFYSVILPLI</sequence>
<evidence type="ECO:0000256" key="1">
    <source>
        <dbReference type="SAM" id="Phobius"/>
    </source>
</evidence>
<protein>
    <submittedName>
        <fullName evidence="3">Sensor histidine kinase</fullName>
        <ecNumber evidence="3">2.7.13.3</ecNumber>
    </submittedName>
</protein>
<dbReference type="RefSeq" id="WP_379813281.1">
    <property type="nucleotide sequence ID" value="NZ_JBHUDZ010000018.1"/>
</dbReference>
<dbReference type="InterPro" id="IPR010559">
    <property type="entry name" value="Sig_transdc_His_kin_internal"/>
</dbReference>
<feature type="domain" description="Signal transduction histidine kinase internal region" evidence="2">
    <location>
        <begin position="183"/>
        <end position="261"/>
    </location>
</feature>
<reference evidence="4" key="1">
    <citation type="journal article" date="2019" name="Int. J. Syst. Evol. Microbiol.">
        <title>The Global Catalogue of Microorganisms (GCM) 10K type strain sequencing project: providing services to taxonomists for standard genome sequencing and annotation.</title>
        <authorList>
            <consortium name="The Broad Institute Genomics Platform"/>
            <consortium name="The Broad Institute Genome Sequencing Center for Infectious Disease"/>
            <person name="Wu L."/>
            <person name="Ma J."/>
        </authorList>
    </citation>
    <scope>NUCLEOTIDE SEQUENCE [LARGE SCALE GENOMIC DNA]</scope>
    <source>
        <strain evidence="4">CCUG 70865</strain>
    </source>
</reference>
<keyword evidence="3" id="KW-0418">Kinase</keyword>
<keyword evidence="4" id="KW-1185">Reference proteome</keyword>
<evidence type="ECO:0000313" key="4">
    <source>
        <dbReference type="Proteomes" id="UP001597138"/>
    </source>
</evidence>
<dbReference type="InterPro" id="IPR050640">
    <property type="entry name" value="Bact_2-comp_sensor_kinase"/>
</dbReference>
<dbReference type="PANTHER" id="PTHR34220">
    <property type="entry name" value="SENSOR HISTIDINE KINASE YPDA"/>
    <property type="match status" value="1"/>
</dbReference>
<keyword evidence="1" id="KW-0812">Transmembrane</keyword>
<feature type="transmembrane region" description="Helical" evidence="1">
    <location>
        <begin position="17"/>
        <end position="37"/>
    </location>
</feature>
<evidence type="ECO:0000313" key="3">
    <source>
        <dbReference type="EMBL" id="MFD1605461.1"/>
    </source>
</evidence>
<keyword evidence="1" id="KW-1133">Transmembrane helix</keyword>